<organism evidence="2 3">
    <name type="scientific">Portunus trituberculatus</name>
    <name type="common">Swimming crab</name>
    <name type="synonym">Neptunus trituberculatus</name>
    <dbReference type="NCBI Taxonomy" id="210409"/>
    <lineage>
        <taxon>Eukaryota</taxon>
        <taxon>Metazoa</taxon>
        <taxon>Ecdysozoa</taxon>
        <taxon>Arthropoda</taxon>
        <taxon>Crustacea</taxon>
        <taxon>Multicrustacea</taxon>
        <taxon>Malacostraca</taxon>
        <taxon>Eumalacostraca</taxon>
        <taxon>Eucarida</taxon>
        <taxon>Decapoda</taxon>
        <taxon>Pleocyemata</taxon>
        <taxon>Brachyura</taxon>
        <taxon>Eubrachyura</taxon>
        <taxon>Portunoidea</taxon>
        <taxon>Portunidae</taxon>
        <taxon>Portuninae</taxon>
        <taxon>Portunus</taxon>
    </lineage>
</organism>
<proteinExistence type="predicted"/>
<evidence type="ECO:0000256" key="1">
    <source>
        <dbReference type="SAM" id="MobiDB-lite"/>
    </source>
</evidence>
<reference evidence="2 3" key="1">
    <citation type="submission" date="2019-05" db="EMBL/GenBank/DDBJ databases">
        <title>Another draft genome of Portunus trituberculatus and its Hox gene families provides insights of decapod evolution.</title>
        <authorList>
            <person name="Jeong J.-H."/>
            <person name="Song I."/>
            <person name="Kim S."/>
            <person name="Choi T."/>
            <person name="Kim D."/>
            <person name="Ryu S."/>
            <person name="Kim W."/>
        </authorList>
    </citation>
    <scope>NUCLEOTIDE SEQUENCE [LARGE SCALE GENOMIC DNA]</scope>
    <source>
        <tissue evidence="2">Muscle</tissue>
    </source>
</reference>
<accession>A0A5B7K5B2</accession>
<sequence>MYKKYHPYSLYSLLPFLSRNKTNHREQEEATLLLPYSLRPSYLLCPLLLVGAPRIPEQRGDTRSKGNNTWRRRGRNGKDEEGKKRAGKEVHERGVVKGVALWPQDGVLEGVTSAGGGMEWCWGQDRWAGIDSTGVDWRCSCGVLHSTGISAMFLFSIVFVERHGAPSSFWKTHRDFPLLLHAPPAESLHKKRMPVTFPPQAWGGGHKGRQL</sequence>
<evidence type="ECO:0000313" key="3">
    <source>
        <dbReference type="Proteomes" id="UP000324222"/>
    </source>
</evidence>
<dbReference type="AlphaFoldDB" id="A0A5B7K5B2"/>
<name>A0A5B7K5B2_PORTR</name>
<feature type="compositionally biased region" description="Basic and acidic residues" evidence="1">
    <location>
        <begin position="76"/>
        <end position="89"/>
    </location>
</feature>
<feature type="region of interest" description="Disordered" evidence="1">
    <location>
        <begin position="56"/>
        <end position="89"/>
    </location>
</feature>
<comment type="caution">
    <text evidence="2">The sequence shown here is derived from an EMBL/GenBank/DDBJ whole genome shotgun (WGS) entry which is preliminary data.</text>
</comment>
<keyword evidence="3" id="KW-1185">Reference proteome</keyword>
<evidence type="ECO:0000313" key="2">
    <source>
        <dbReference type="EMBL" id="MPD03713.1"/>
    </source>
</evidence>
<protein>
    <submittedName>
        <fullName evidence="2">Uncharacterized protein</fullName>
    </submittedName>
</protein>
<gene>
    <name evidence="2" type="ORF">E2C01_099362</name>
</gene>
<dbReference type="Proteomes" id="UP000324222">
    <property type="component" value="Unassembled WGS sequence"/>
</dbReference>
<dbReference type="EMBL" id="VSRR010137502">
    <property type="protein sequence ID" value="MPD03713.1"/>
    <property type="molecule type" value="Genomic_DNA"/>
</dbReference>